<dbReference type="KEGG" id="tpi:TREPR_2590"/>
<name>F5YGJ4_TREPZ</name>
<sequence>MIDEKTWKLFLKLKYINGSSFSSVQLKEYKEYDKEKLEKLIEKLYVIKLSLLKDYERYITEKGIDKRRLKKILSFLEIWAESLSLIDNKKYSIRLNRLNTLVENYKNELKIIRKGEERIMIDEKTWELFLKLEKINGSINSKSYLKKIKEWDKEKLEHLIEAKYIISLFQLKYYEEERIVELLKKNNKKELNDFIKDLERDINNLNIVDDKKYNRRLKRLNKLLETINEAIKKIKEKKAFKKDLKNNDEYVLK</sequence>
<proteinExistence type="predicted"/>
<dbReference type="RefSeq" id="WP_015707628.1">
    <property type="nucleotide sequence ID" value="NC_015578.1"/>
</dbReference>
<feature type="coiled-coil region" evidence="1">
    <location>
        <begin position="188"/>
        <end position="247"/>
    </location>
</feature>
<evidence type="ECO:0000256" key="1">
    <source>
        <dbReference type="SAM" id="Coils"/>
    </source>
</evidence>
<dbReference type="Proteomes" id="UP000009223">
    <property type="component" value="Chromosome"/>
</dbReference>
<protein>
    <submittedName>
        <fullName evidence="2">Uncharacterized protein</fullName>
    </submittedName>
</protein>
<evidence type="ECO:0000313" key="2">
    <source>
        <dbReference type="EMBL" id="AEF84693.1"/>
    </source>
</evidence>
<accession>F5YGJ4</accession>
<dbReference type="AlphaFoldDB" id="F5YGJ4"/>
<feature type="coiled-coil region" evidence="1">
    <location>
        <begin position="88"/>
        <end position="115"/>
    </location>
</feature>
<evidence type="ECO:0000313" key="3">
    <source>
        <dbReference type="Proteomes" id="UP000009223"/>
    </source>
</evidence>
<reference evidence="3" key="1">
    <citation type="submission" date="2009-12" db="EMBL/GenBank/DDBJ databases">
        <title>Complete sequence of Treponema primitia strain ZAS-2.</title>
        <authorList>
            <person name="Tetu S.G."/>
            <person name="Matson E."/>
            <person name="Ren Q."/>
            <person name="Seshadri R."/>
            <person name="Elbourne L."/>
            <person name="Hassan K.A."/>
            <person name="Durkin A."/>
            <person name="Radune D."/>
            <person name="Mohamoud Y."/>
            <person name="Shay R."/>
            <person name="Jin S."/>
            <person name="Zhang X."/>
            <person name="Lucey K."/>
            <person name="Ballor N.R."/>
            <person name="Ottesen E."/>
            <person name="Rosenthal R."/>
            <person name="Allen A."/>
            <person name="Leadbetter J.R."/>
            <person name="Paulsen I.T."/>
        </authorList>
    </citation>
    <scope>NUCLEOTIDE SEQUENCE [LARGE SCALE GENOMIC DNA]</scope>
    <source>
        <strain evidence="3">ATCC BAA-887 / DSM 12427 / ZAS-2</strain>
    </source>
</reference>
<gene>
    <name evidence="2" type="ordered locus">TREPR_2590</name>
</gene>
<organism evidence="2 3">
    <name type="scientific">Treponema primitia (strain ATCC BAA-887 / DSM 12427 / ZAS-2)</name>
    <dbReference type="NCBI Taxonomy" id="545694"/>
    <lineage>
        <taxon>Bacteria</taxon>
        <taxon>Pseudomonadati</taxon>
        <taxon>Spirochaetota</taxon>
        <taxon>Spirochaetia</taxon>
        <taxon>Spirochaetales</taxon>
        <taxon>Treponemataceae</taxon>
        <taxon>Treponema</taxon>
    </lineage>
</organism>
<keyword evidence="1" id="KW-0175">Coiled coil</keyword>
<dbReference type="HOGENOM" id="CLU_1098123_0_0_12"/>
<reference evidence="2 3" key="2">
    <citation type="journal article" date="2011" name="ISME J.">
        <title>RNA-seq reveals cooperative metabolic interactions between two termite-gut spirochete species in co-culture.</title>
        <authorList>
            <person name="Rosenthal A.Z."/>
            <person name="Matson E.G."/>
            <person name="Eldar A."/>
            <person name="Leadbetter J.R."/>
        </authorList>
    </citation>
    <scope>NUCLEOTIDE SEQUENCE [LARGE SCALE GENOMIC DNA]</scope>
    <source>
        <strain evidence="3">ATCC BAA-887 / DSM 12427 / ZAS-2</strain>
    </source>
</reference>
<dbReference type="EMBL" id="CP001843">
    <property type="protein sequence ID" value="AEF84693.1"/>
    <property type="molecule type" value="Genomic_DNA"/>
</dbReference>
<keyword evidence="3" id="KW-1185">Reference proteome</keyword>